<dbReference type="PROSITE" id="PS50850">
    <property type="entry name" value="MFS"/>
    <property type="match status" value="1"/>
</dbReference>
<comment type="caution">
    <text evidence="9">The sequence shown here is derived from an EMBL/GenBank/DDBJ whole genome shotgun (WGS) entry which is preliminary data.</text>
</comment>
<evidence type="ECO:0000256" key="1">
    <source>
        <dbReference type="ARBA" id="ARBA00004141"/>
    </source>
</evidence>
<feature type="domain" description="Major facilitator superfamily (MFS) profile" evidence="8">
    <location>
        <begin position="37"/>
        <end position="495"/>
    </location>
</feature>
<keyword evidence="5 7" id="KW-1133">Transmembrane helix</keyword>
<feature type="transmembrane region" description="Helical" evidence="7">
    <location>
        <begin position="445"/>
        <end position="464"/>
    </location>
</feature>
<feature type="transmembrane region" description="Helical" evidence="7">
    <location>
        <begin position="323"/>
        <end position="344"/>
    </location>
</feature>
<evidence type="ECO:0000256" key="7">
    <source>
        <dbReference type="SAM" id="Phobius"/>
    </source>
</evidence>
<dbReference type="InterPro" id="IPR036259">
    <property type="entry name" value="MFS_trans_sf"/>
</dbReference>
<dbReference type="EMBL" id="JAAOAQ010000264">
    <property type="protein sequence ID" value="KAF5558720.1"/>
    <property type="molecule type" value="Genomic_DNA"/>
</dbReference>
<evidence type="ECO:0000259" key="8">
    <source>
        <dbReference type="PROSITE" id="PS50850"/>
    </source>
</evidence>
<keyword evidence="3" id="KW-0813">Transport</keyword>
<dbReference type="PANTHER" id="PTHR48022:SF3">
    <property type="entry name" value="HEXOSE TRANSPORTER PROTEIN (AFU_ORTHOLOGUE AFUA_8G04480)-RELATED"/>
    <property type="match status" value="1"/>
</dbReference>
<evidence type="ECO:0000313" key="9">
    <source>
        <dbReference type="EMBL" id="KAF5558720.1"/>
    </source>
</evidence>
<dbReference type="GO" id="GO:0016020">
    <property type="term" value="C:membrane"/>
    <property type="evidence" value="ECO:0007669"/>
    <property type="project" value="UniProtKB-SubCell"/>
</dbReference>
<dbReference type="AlphaFoldDB" id="A0A8H5JNH9"/>
<comment type="similarity">
    <text evidence="2">Belongs to the major facilitator superfamily. Sugar transporter (TC 2.A.1.1) family.</text>
</comment>
<sequence length="533" mass="58651">MAVDSKIQPPSGGLEAVLPNQTTPWYKQAHLLKLNSLILGLVCFQSAIGYDGSLLNGLQSLPQWSEFMDHPSGEWSGFINAIYFIGFFVACPPSSWLANKYGRRLPAFLGFIPLALGTGLQTGAKTEAEWIAGRFILGIPTAMFATSIPLLITEIAYPSHRSVITALTNTNYFIGGIIAAWTCYGTRNYTDWAWRTPTILQIALPLVALPALIMVPESPRWLVSVGREDAARETLGKMHAGGDANHPLVDFELHEITTAIESEKQAEKSSSWASLVSTPAHRRRLFITASLAIYSQWVGNGVVSYYLSTVLATVGITSVTDQTLIMGCLQIWSWLAAVAGASCVERLGRRVLLMISCAVMLVSFILITAMSGSFAQTGSRSVGVTMIPFVFLFNAGYAIAMFVNPISPMYTLNHITNIAVNRTPLQVAYPLELWPFQLRGRGISAAWMIMILALIFNVFVNPIALSAITWKYYIVYVALLVSYGFVIFFFYPETRGRTLEEISVIFGDAPEGLYSDELETKQVIEKADVKHLD</sequence>
<evidence type="ECO:0000256" key="2">
    <source>
        <dbReference type="ARBA" id="ARBA00010992"/>
    </source>
</evidence>
<keyword evidence="4 7" id="KW-0812">Transmembrane</keyword>
<dbReference type="SUPFAM" id="SSF103473">
    <property type="entry name" value="MFS general substrate transporter"/>
    <property type="match status" value="1"/>
</dbReference>
<gene>
    <name evidence="9" type="ORF">FPHYL_7311</name>
</gene>
<feature type="transmembrane region" description="Helical" evidence="7">
    <location>
        <begin position="351"/>
        <end position="370"/>
    </location>
</feature>
<dbReference type="Gene3D" id="1.20.1250.20">
    <property type="entry name" value="MFS general substrate transporter like domains"/>
    <property type="match status" value="1"/>
</dbReference>
<dbReference type="InterPro" id="IPR050360">
    <property type="entry name" value="MFS_Sugar_Transporters"/>
</dbReference>
<evidence type="ECO:0000313" key="10">
    <source>
        <dbReference type="Proteomes" id="UP000582016"/>
    </source>
</evidence>
<evidence type="ECO:0000256" key="5">
    <source>
        <dbReference type="ARBA" id="ARBA00022989"/>
    </source>
</evidence>
<feature type="transmembrane region" description="Helical" evidence="7">
    <location>
        <begin position="470"/>
        <end position="491"/>
    </location>
</feature>
<evidence type="ECO:0000256" key="3">
    <source>
        <dbReference type="ARBA" id="ARBA00022448"/>
    </source>
</evidence>
<feature type="transmembrane region" description="Helical" evidence="7">
    <location>
        <begin position="285"/>
        <end position="307"/>
    </location>
</feature>
<feature type="transmembrane region" description="Helical" evidence="7">
    <location>
        <begin position="37"/>
        <end position="58"/>
    </location>
</feature>
<dbReference type="Proteomes" id="UP000582016">
    <property type="component" value="Unassembled WGS sequence"/>
</dbReference>
<dbReference type="FunFam" id="1.20.1250.20:FF:000134">
    <property type="entry name" value="MFS sugar transporter protein"/>
    <property type="match status" value="1"/>
</dbReference>
<feature type="transmembrane region" description="Helical" evidence="7">
    <location>
        <begin position="163"/>
        <end position="182"/>
    </location>
</feature>
<dbReference type="GO" id="GO:0005351">
    <property type="term" value="F:carbohydrate:proton symporter activity"/>
    <property type="evidence" value="ECO:0007669"/>
    <property type="project" value="TreeGrafter"/>
</dbReference>
<feature type="transmembrane region" description="Helical" evidence="7">
    <location>
        <begin position="382"/>
        <end position="403"/>
    </location>
</feature>
<keyword evidence="6 7" id="KW-0472">Membrane</keyword>
<proteinExistence type="inferred from homology"/>
<dbReference type="OrthoDB" id="6133115at2759"/>
<organism evidence="9 10">
    <name type="scientific">Fusarium phyllophilum</name>
    <dbReference type="NCBI Taxonomy" id="47803"/>
    <lineage>
        <taxon>Eukaryota</taxon>
        <taxon>Fungi</taxon>
        <taxon>Dikarya</taxon>
        <taxon>Ascomycota</taxon>
        <taxon>Pezizomycotina</taxon>
        <taxon>Sordariomycetes</taxon>
        <taxon>Hypocreomycetidae</taxon>
        <taxon>Hypocreales</taxon>
        <taxon>Nectriaceae</taxon>
        <taxon>Fusarium</taxon>
        <taxon>Fusarium fujikuroi species complex</taxon>
    </lineage>
</organism>
<feature type="transmembrane region" description="Helical" evidence="7">
    <location>
        <begin position="130"/>
        <end position="151"/>
    </location>
</feature>
<dbReference type="InterPro" id="IPR020846">
    <property type="entry name" value="MFS_dom"/>
</dbReference>
<evidence type="ECO:0000256" key="4">
    <source>
        <dbReference type="ARBA" id="ARBA00022692"/>
    </source>
</evidence>
<protein>
    <submittedName>
        <fullName evidence="9">Hexose transporter</fullName>
    </submittedName>
</protein>
<evidence type="ECO:0000256" key="6">
    <source>
        <dbReference type="ARBA" id="ARBA00023136"/>
    </source>
</evidence>
<name>A0A8H5JNH9_9HYPO</name>
<comment type="subcellular location">
    <subcellularLocation>
        <location evidence="1">Membrane</location>
        <topology evidence="1">Multi-pass membrane protein</topology>
    </subcellularLocation>
</comment>
<feature type="transmembrane region" description="Helical" evidence="7">
    <location>
        <begin position="78"/>
        <end position="98"/>
    </location>
</feature>
<dbReference type="PANTHER" id="PTHR48022">
    <property type="entry name" value="PLASTIDIC GLUCOSE TRANSPORTER 4"/>
    <property type="match status" value="1"/>
</dbReference>
<keyword evidence="10" id="KW-1185">Reference proteome</keyword>
<dbReference type="Pfam" id="PF00083">
    <property type="entry name" value="Sugar_tr"/>
    <property type="match status" value="1"/>
</dbReference>
<accession>A0A8H5JNH9</accession>
<reference evidence="9 10" key="1">
    <citation type="submission" date="2020-05" db="EMBL/GenBank/DDBJ databases">
        <title>Identification and distribution of gene clusters putatively required for synthesis of sphingolipid metabolism inhibitors in phylogenetically diverse species of the filamentous fungus Fusarium.</title>
        <authorList>
            <person name="Kim H.-S."/>
            <person name="Busman M."/>
            <person name="Brown D.W."/>
            <person name="Divon H."/>
            <person name="Uhlig S."/>
            <person name="Proctor R.H."/>
        </authorList>
    </citation>
    <scope>NUCLEOTIDE SEQUENCE [LARGE SCALE GENOMIC DNA]</scope>
    <source>
        <strain evidence="9 10">NRRL 13617</strain>
    </source>
</reference>
<dbReference type="InterPro" id="IPR005828">
    <property type="entry name" value="MFS_sugar_transport-like"/>
</dbReference>